<evidence type="ECO:0000256" key="4">
    <source>
        <dbReference type="ARBA" id="ARBA00022801"/>
    </source>
</evidence>
<dbReference type="InterPro" id="IPR054612">
    <property type="entry name" value="Phage_capsid-like_C"/>
</dbReference>
<evidence type="ECO:0000313" key="7">
    <source>
        <dbReference type="EMBL" id="AEK30655.1"/>
    </source>
</evidence>
<dbReference type="Proteomes" id="UP000008394">
    <property type="component" value="Chromosome"/>
</dbReference>
<dbReference type="InterPro" id="IPR024455">
    <property type="entry name" value="Phage_capsid"/>
</dbReference>
<evidence type="ECO:0000259" key="5">
    <source>
        <dbReference type="Pfam" id="PF04586"/>
    </source>
</evidence>
<dbReference type="GO" id="GO:0006508">
    <property type="term" value="P:proteolysis"/>
    <property type="evidence" value="ECO:0007669"/>
    <property type="project" value="UniProtKB-KW"/>
</dbReference>
<feature type="domain" description="Prohead serine protease" evidence="5">
    <location>
        <begin position="29"/>
        <end position="173"/>
    </location>
</feature>
<dbReference type="KEGG" id="bnm:BALAC2494_00052"/>
<proteinExistence type="predicted"/>
<dbReference type="Pfam" id="PF05065">
    <property type="entry name" value="Phage_capsid"/>
    <property type="match status" value="1"/>
</dbReference>
<dbReference type="Gene3D" id="3.30.2320.10">
    <property type="entry name" value="hypothetical protein PF0899 domain"/>
    <property type="match status" value="1"/>
</dbReference>
<evidence type="ECO:0000259" key="6">
    <source>
        <dbReference type="Pfam" id="PF05065"/>
    </source>
</evidence>
<keyword evidence="4" id="KW-0378">Hydrolase</keyword>
<evidence type="ECO:0000256" key="1">
    <source>
        <dbReference type="ARBA" id="ARBA00004328"/>
    </source>
</evidence>
<protein>
    <submittedName>
        <fullName evidence="7">Phage Prohead Protease</fullName>
    </submittedName>
</protein>
<dbReference type="NCBIfam" id="TIGR01554">
    <property type="entry name" value="major_cap_HK97"/>
    <property type="match status" value="1"/>
</dbReference>
<dbReference type="EMBL" id="CP002915">
    <property type="protein sequence ID" value="AEK30655.1"/>
    <property type="molecule type" value="Genomic_DNA"/>
</dbReference>
<dbReference type="InterPro" id="IPR006433">
    <property type="entry name" value="Prohead_protease"/>
</dbReference>
<dbReference type="NCBIfam" id="TIGR01543">
    <property type="entry name" value="proheadase_HK97"/>
    <property type="match status" value="1"/>
</dbReference>
<evidence type="ECO:0000313" key="8">
    <source>
        <dbReference type="Proteomes" id="UP000008394"/>
    </source>
</evidence>
<keyword evidence="2" id="KW-1188">Viral release from host cell</keyword>
<sequence>MYPHMYYKTNDSHIYVKSDSLGDGLEEGDFKAYVSTWTRTPDCYGDVVAKGAFSQTLRKWDMSGSCIPVLYGHNETDPDYNIGYVKSAIEDDHGLLVTGHLDIDTNAKAAQVYRLLKGHRLSQMSFGYTIERKAQAQSAKGMANELQAVNLLEVSIVPHGANKDTSIEAVKSESAYPSNLEPLFKTIDTTIKYAKNGYENMSTKQDLLDAKGKLSQIANNSVGRMLSDAELEEVTHLKGVVADCVEKLRRDGDITGDVDQWLHDITSPKRVSPYSTKSYLDLSKLTKSIPETMRKDINERHVKGIDMASITGAMFTPTPIVNSIPIHDQGGEMPIGIVNYIPAGVVHTDEYDYLMETTQEDAGTAAVVEKGETKPTFKLGLKKVRNQLKVIAVVSDPVDKYTWQSSQGVVDYVGERLTREIMRTFENEIINGDGTAGHLLGLNHVEGIKSQAFSSDAVTTAINAAAQIEQYGITCAMFVLPAVDWVEIATTKDTLGHYINDPIVDVQNKQLWGVPVVADAYLESGTGYAIGTNTVQIMTDGNLETATNTSEGFRTNTVISRVEGRFSFDVLKPHGIVKFATKAAAKSTPTK</sequence>
<evidence type="ECO:0000256" key="3">
    <source>
        <dbReference type="ARBA" id="ARBA00022670"/>
    </source>
</evidence>
<dbReference type="Pfam" id="PF04586">
    <property type="entry name" value="Peptidase_S78"/>
    <property type="match status" value="1"/>
</dbReference>
<dbReference type="Gene3D" id="3.30.2400.10">
    <property type="entry name" value="Major capsid protein gp5"/>
    <property type="match status" value="1"/>
</dbReference>
<reference evidence="7 8" key="1">
    <citation type="journal article" date="2011" name="J. Bacteriol.">
        <title>Genome Sequence of the Probiotic Strain Bifidobacterium animalis subsp. lactis CNCM I-2494.</title>
        <authorList>
            <person name="Chervaux C."/>
            <person name="Grimaldi C."/>
            <person name="Bolotin A."/>
            <person name="Quinquis B."/>
            <person name="Legrain-Raspaud S."/>
            <person name="van Hylckama Vlieg J.E."/>
            <person name="Denariaz G."/>
            <person name="Smokvina T."/>
        </authorList>
    </citation>
    <scope>NUCLEOTIDE SEQUENCE [LARGE SCALE GENOMIC DNA]</scope>
    <source>
        <strain evidence="7 8">CNCM I-2494</strain>
    </source>
</reference>
<feature type="domain" description="Phage capsid-like C-terminal" evidence="6">
    <location>
        <begin position="345"/>
        <end position="578"/>
    </location>
</feature>
<keyword evidence="3 7" id="KW-0645">Protease</keyword>
<dbReference type="InterPro" id="IPR054613">
    <property type="entry name" value="Peptidase_S78_dom"/>
</dbReference>
<gene>
    <name evidence="7" type="ORF">BALAC2494_00052</name>
</gene>
<dbReference type="SUPFAM" id="SSF56563">
    <property type="entry name" value="Major capsid protein gp5"/>
    <property type="match status" value="1"/>
</dbReference>
<organism evidence="7 8">
    <name type="scientific">Bifidobacterium animalis subsp. lactis CNCM I-2494</name>
    <dbReference type="NCBI Taxonomy" id="1042403"/>
    <lineage>
        <taxon>Bacteria</taxon>
        <taxon>Bacillati</taxon>
        <taxon>Actinomycetota</taxon>
        <taxon>Actinomycetes</taxon>
        <taxon>Bifidobacteriales</taxon>
        <taxon>Bifidobacteriaceae</taxon>
        <taxon>Bifidobacterium</taxon>
    </lineage>
</organism>
<evidence type="ECO:0000256" key="2">
    <source>
        <dbReference type="ARBA" id="ARBA00022612"/>
    </source>
</evidence>
<name>A0A806FHV5_BIFAN</name>
<accession>A0A806FHV5</accession>
<dbReference type="AlphaFoldDB" id="A0A806FHV5"/>
<dbReference type="GO" id="GO:0008233">
    <property type="term" value="F:peptidase activity"/>
    <property type="evidence" value="ECO:0007669"/>
    <property type="project" value="UniProtKB-KW"/>
</dbReference>
<comment type="subcellular location">
    <subcellularLocation>
        <location evidence="1">Virion</location>
    </subcellularLocation>
</comment>